<protein>
    <recommendedName>
        <fullName evidence="5">Type II secretion protein</fullName>
    </recommendedName>
</protein>
<reference evidence="2 4" key="1">
    <citation type="submission" date="2014-12" db="EMBL/GenBank/DDBJ databases">
        <title>Draft genome sequences of 29 type strains of Enterococci.</title>
        <authorList>
            <person name="Zhong Z."/>
            <person name="Sun Z."/>
            <person name="Liu W."/>
            <person name="Zhang W."/>
            <person name="Zhang H."/>
        </authorList>
    </citation>
    <scope>NUCLEOTIDE SEQUENCE [LARGE SCALE GENOMIC DNA]</scope>
    <source>
        <strain evidence="2 4">DSM 22801</strain>
    </source>
</reference>
<gene>
    <name evidence="1" type="ORF">ATZ33_01315</name>
    <name evidence="2" type="ORF">RV15_GL001003</name>
</gene>
<name>A0A0S3K6Y1_9ENTE</name>
<proteinExistence type="predicted"/>
<accession>A0A0S3K6Y1</accession>
<dbReference type="Proteomes" id="UP000183039">
    <property type="component" value="Unassembled WGS sequence"/>
</dbReference>
<dbReference type="AlphaFoldDB" id="A0A0S3K6Y1"/>
<dbReference type="Pfam" id="PF13780">
    <property type="entry name" value="DUF4176"/>
    <property type="match status" value="1"/>
</dbReference>
<evidence type="ECO:0000313" key="4">
    <source>
        <dbReference type="Proteomes" id="UP000183039"/>
    </source>
</evidence>
<keyword evidence="3" id="KW-1185">Reference proteome</keyword>
<dbReference type="EMBL" id="CP013614">
    <property type="protein sequence ID" value="ALS00070.1"/>
    <property type="molecule type" value="Genomic_DNA"/>
</dbReference>
<reference evidence="1 3" key="2">
    <citation type="submission" date="2015-12" db="EMBL/GenBank/DDBJ databases">
        <authorList>
            <person name="Lauer A."/>
            <person name="Humrighouse B."/>
            <person name="Loparev V."/>
            <person name="Shewmaker P.L."/>
            <person name="Whitney A.M."/>
            <person name="McLaughlin R.W."/>
        </authorList>
    </citation>
    <scope>NUCLEOTIDE SEQUENCE [LARGE SCALE GENOMIC DNA]</scope>
    <source>
        <strain evidence="1 3">LMG 23085</strain>
    </source>
</reference>
<dbReference type="Proteomes" id="UP000065511">
    <property type="component" value="Chromosome"/>
</dbReference>
<dbReference type="OrthoDB" id="5124454at2"/>
<evidence type="ECO:0008006" key="5">
    <source>
        <dbReference type="Google" id="ProtNLM"/>
    </source>
</evidence>
<organism evidence="2 4">
    <name type="scientific">Enterococcus silesiacus</name>
    <dbReference type="NCBI Taxonomy" id="332949"/>
    <lineage>
        <taxon>Bacteria</taxon>
        <taxon>Bacillati</taxon>
        <taxon>Bacillota</taxon>
        <taxon>Bacilli</taxon>
        <taxon>Lactobacillales</taxon>
        <taxon>Enterococcaceae</taxon>
        <taxon>Enterococcus</taxon>
    </lineage>
</organism>
<evidence type="ECO:0000313" key="2">
    <source>
        <dbReference type="EMBL" id="OJG91007.1"/>
    </source>
</evidence>
<dbReference type="EMBL" id="JXLC01000017">
    <property type="protein sequence ID" value="OJG91007.1"/>
    <property type="molecule type" value="Genomic_DNA"/>
</dbReference>
<dbReference type="InterPro" id="IPR025233">
    <property type="entry name" value="DUF4176"/>
</dbReference>
<evidence type="ECO:0000313" key="1">
    <source>
        <dbReference type="EMBL" id="ALS00070.1"/>
    </source>
</evidence>
<dbReference type="KEGG" id="ess:ATZ33_01315"/>
<evidence type="ECO:0000313" key="3">
    <source>
        <dbReference type="Proteomes" id="UP000065511"/>
    </source>
</evidence>
<sequence>MLTIGSIVYLKEGSQKIMVLNRGPVVNENDKNVLYDYSGCRYPSGLNPNEVLYFNQENVDSILFNGYTDEEEERFEQLYTEWLNGEGKLIDRGIVSKPLG</sequence>
<dbReference type="RefSeq" id="WP_071878298.1">
    <property type="nucleotide sequence ID" value="NZ_JXLC01000017.1"/>
</dbReference>